<organism evidence="1">
    <name type="scientific">Streptomyces sp. R08</name>
    <dbReference type="NCBI Taxonomy" id="3238624"/>
    <lineage>
        <taxon>Bacteria</taxon>
        <taxon>Bacillati</taxon>
        <taxon>Actinomycetota</taxon>
        <taxon>Actinomycetes</taxon>
        <taxon>Kitasatosporales</taxon>
        <taxon>Streptomycetaceae</taxon>
        <taxon>Streptomyces</taxon>
    </lineage>
</organism>
<evidence type="ECO:0000313" key="1">
    <source>
        <dbReference type="EMBL" id="XDQ02498.1"/>
    </source>
</evidence>
<gene>
    <name evidence="1" type="ORF">AB5J58_20795</name>
</gene>
<dbReference type="EMBL" id="CP163431">
    <property type="protein sequence ID" value="XDQ02498.1"/>
    <property type="molecule type" value="Genomic_DNA"/>
</dbReference>
<name>A0AB39MCF8_9ACTN</name>
<accession>A0AB39MCF8</accession>
<protein>
    <recommendedName>
        <fullName evidence="2">Tetracyclin repressor-like C-terminal domain-containing protein</fullName>
    </recommendedName>
</protein>
<evidence type="ECO:0008006" key="2">
    <source>
        <dbReference type="Google" id="ProtNLM"/>
    </source>
</evidence>
<reference evidence="1" key="1">
    <citation type="submission" date="2024-07" db="EMBL/GenBank/DDBJ databases">
        <authorList>
            <person name="Yu S.T."/>
        </authorList>
    </citation>
    <scope>NUCLEOTIDE SEQUENCE</scope>
    <source>
        <strain evidence="1">R08</strain>
    </source>
</reference>
<proteinExistence type="predicted"/>
<dbReference type="RefSeq" id="WP_329557251.1">
    <property type="nucleotide sequence ID" value="NZ_CP163431.1"/>
</dbReference>
<dbReference type="AlphaFoldDB" id="A0AB39MCF8"/>
<sequence>MRGGARVLLNRVLLGHTALNSPDTEPLIPYLHAALDAVANAPAEAADTDRPSDDTAAN</sequence>